<dbReference type="Proteomes" id="UP000315783">
    <property type="component" value="Unassembled WGS sequence"/>
</dbReference>
<evidence type="ECO:0000256" key="5">
    <source>
        <dbReference type="PROSITE-ProRule" id="PRU00723"/>
    </source>
</evidence>
<dbReference type="AlphaFoldDB" id="A0A545V1F1"/>
<keyword evidence="3" id="KW-0833">Ubl conjugation pathway</keyword>
<keyword evidence="1 5" id="KW-0479">Metal-binding</keyword>
<keyword evidence="2 5" id="KW-0863">Zinc-finger</keyword>
<organism evidence="7 8">
    <name type="scientific">Cordyceps javanica</name>
    <dbReference type="NCBI Taxonomy" id="43265"/>
    <lineage>
        <taxon>Eukaryota</taxon>
        <taxon>Fungi</taxon>
        <taxon>Dikarya</taxon>
        <taxon>Ascomycota</taxon>
        <taxon>Pezizomycotina</taxon>
        <taxon>Sordariomycetes</taxon>
        <taxon>Hypocreomycetidae</taxon>
        <taxon>Hypocreales</taxon>
        <taxon>Cordycipitaceae</taxon>
        <taxon>Cordyceps</taxon>
    </lineage>
</organism>
<keyword evidence="4 5" id="KW-0862">Zinc</keyword>
<evidence type="ECO:0000256" key="4">
    <source>
        <dbReference type="ARBA" id="ARBA00022833"/>
    </source>
</evidence>
<gene>
    <name evidence="7" type="ORF">IF1G_05361</name>
</gene>
<comment type="caution">
    <text evidence="7">The sequence shown here is derived from an EMBL/GenBank/DDBJ whole genome shotgun (WGS) entry which is preliminary data.</text>
</comment>
<evidence type="ECO:0000256" key="3">
    <source>
        <dbReference type="ARBA" id="ARBA00022786"/>
    </source>
</evidence>
<dbReference type="CDD" id="cd20335">
    <property type="entry name" value="BRcat_RBR"/>
    <property type="match status" value="1"/>
</dbReference>
<name>A0A545V1F1_9HYPO</name>
<dbReference type="Pfam" id="PF01485">
    <property type="entry name" value="IBR"/>
    <property type="match status" value="1"/>
</dbReference>
<dbReference type="EMBL" id="SPUK01000007">
    <property type="protein sequence ID" value="TQV95532.1"/>
    <property type="molecule type" value="Genomic_DNA"/>
</dbReference>
<evidence type="ECO:0000259" key="6">
    <source>
        <dbReference type="PROSITE" id="PS50103"/>
    </source>
</evidence>
<evidence type="ECO:0000256" key="1">
    <source>
        <dbReference type="ARBA" id="ARBA00022723"/>
    </source>
</evidence>
<keyword evidence="8" id="KW-1185">Reference proteome</keyword>
<sequence>MDPRFPLHPAECGNFKRGDGRCSFGANCRFLHSELTDGLKGLLFPEHQAVQFRSREEKHIAQDELIIPEESWVRHLKGVFVTFGAGATIASVAMPWDSSAARIYNLPRVSQASSISAYLDRQLSTQIPESDIYVLPSSRSSVRNRQFEVDVTMNDPNSAQELVKVIDSDPTCKLRAECVIPRQHRAARFNEISRNKVCCSWHKPTRTFTLTFADESTAWMVHDEFFHGRSVIFHCRVLSRRPEPSEEEDDASKWTVQISRVPELATERDFEAVLGMTDPQVVIKRGPATYDCSLENAIDEIIKRLLHFGPLDAAATTSSDSQSRRYKLTVRFVDSRHAADAVRELKGSRLPFDSNGMLTVQQLSTVRTRIPDHVYAAAAQDLDALYAAWKKDFFVSTIISRPHNRFRKIRFEGQVHDNVVAAYAAFESIVAGELLKEDGGTLWSASFATNGWGYNRMRLLEKQLGVLVLCDRRQRTLRMLGPRESFGAARYEIAKLCSLDPRCEFSIGLDPAEAGALPWLLAGGYRYIRDTVGWDKVALDVASQPRRLVISGSERDLQVAQTHWNSRHRADAAAAVAPQQEGASGGPLQNECTLCGFKPEYCPIQTHCRHIYCGACFEAMCLSCAGTPARTPAVRCYGDGGRCKQILTLPAMQERLSSSALERVFERMFTTFLSANSDQYRYCPTSGCEQVYRVRAALPDGAEPPSEFEFNCPQCLVAICSRCHVSHDTIHCPLLEQAEELEDY</sequence>
<dbReference type="InterPro" id="IPR002867">
    <property type="entry name" value="IBR_dom"/>
</dbReference>
<evidence type="ECO:0000256" key="2">
    <source>
        <dbReference type="ARBA" id="ARBA00022771"/>
    </source>
</evidence>
<proteinExistence type="predicted"/>
<evidence type="ECO:0000313" key="8">
    <source>
        <dbReference type="Proteomes" id="UP000315783"/>
    </source>
</evidence>
<evidence type="ECO:0000313" key="7">
    <source>
        <dbReference type="EMBL" id="TQV95532.1"/>
    </source>
</evidence>
<reference evidence="7 8" key="1">
    <citation type="journal article" date="2019" name="Appl. Microbiol. Biotechnol.">
        <title>Genome sequence of Isaria javanica and comparative genome analysis insights into family S53 peptidase evolution in fungal entomopathogens.</title>
        <authorList>
            <person name="Lin R."/>
            <person name="Zhang X."/>
            <person name="Xin B."/>
            <person name="Zou M."/>
            <person name="Gao Y."/>
            <person name="Qin F."/>
            <person name="Hu Q."/>
            <person name="Xie B."/>
            <person name="Cheng X."/>
        </authorList>
    </citation>
    <scope>NUCLEOTIDE SEQUENCE [LARGE SCALE GENOMIC DNA]</scope>
    <source>
        <strain evidence="7 8">IJ1G</strain>
    </source>
</reference>
<dbReference type="PROSITE" id="PS50103">
    <property type="entry name" value="ZF_C3H1"/>
    <property type="match status" value="1"/>
</dbReference>
<feature type="domain" description="C3H1-type" evidence="6">
    <location>
        <begin position="6"/>
        <end position="35"/>
    </location>
</feature>
<feature type="zinc finger region" description="C3H1-type" evidence="5">
    <location>
        <begin position="6"/>
        <end position="35"/>
    </location>
</feature>
<dbReference type="GO" id="GO:0008270">
    <property type="term" value="F:zinc ion binding"/>
    <property type="evidence" value="ECO:0007669"/>
    <property type="project" value="UniProtKB-KW"/>
</dbReference>
<dbReference type="STRING" id="43265.A0A545V1F1"/>
<accession>A0A545V1F1</accession>
<dbReference type="Pfam" id="PF00642">
    <property type="entry name" value="zf-CCCH"/>
    <property type="match status" value="1"/>
</dbReference>
<protein>
    <submittedName>
        <fullName evidence="7">Ariadne RING finger</fullName>
    </submittedName>
</protein>
<dbReference type="InterPro" id="IPR000571">
    <property type="entry name" value="Znf_CCCH"/>
</dbReference>